<evidence type="ECO:0000313" key="3">
    <source>
        <dbReference type="EnsemblPlants" id="Ma01_p00760.1"/>
    </source>
</evidence>
<protein>
    <submittedName>
        <fullName evidence="2">(wild Malaysian banana) hypothetical protein</fullName>
    </submittedName>
</protein>
<organism evidence="3 4">
    <name type="scientific">Musa acuminata subsp. malaccensis</name>
    <name type="common">Wild banana</name>
    <name type="synonym">Musa malaccensis</name>
    <dbReference type="NCBI Taxonomy" id="214687"/>
    <lineage>
        <taxon>Eukaryota</taxon>
        <taxon>Viridiplantae</taxon>
        <taxon>Streptophyta</taxon>
        <taxon>Embryophyta</taxon>
        <taxon>Tracheophyta</taxon>
        <taxon>Spermatophyta</taxon>
        <taxon>Magnoliopsida</taxon>
        <taxon>Liliopsida</taxon>
        <taxon>Zingiberales</taxon>
        <taxon>Musaceae</taxon>
        <taxon>Musa</taxon>
    </lineage>
</organism>
<dbReference type="InParanoid" id="A0A804HNV6"/>
<dbReference type="Proteomes" id="UP000012960">
    <property type="component" value="Unplaced"/>
</dbReference>
<reference evidence="2" key="1">
    <citation type="submission" date="2021-03" db="EMBL/GenBank/DDBJ databases">
        <authorList>
            <consortium name="Genoscope - CEA"/>
            <person name="William W."/>
        </authorList>
    </citation>
    <scope>NUCLEOTIDE SEQUENCE</scope>
    <source>
        <strain evidence="2">Doubled-haploid Pahang</strain>
    </source>
</reference>
<keyword evidence="1" id="KW-0732">Signal</keyword>
<feature type="signal peptide" evidence="1">
    <location>
        <begin position="1"/>
        <end position="22"/>
    </location>
</feature>
<sequence length="139" mass="16116">MHATFSLATSLLSLSLIMLLVSYDNIAFYATKGKEAMVMHYFMTLSNRKVLFFLQKTSDAKICLIHWEPPLHKIQNHHSRLDIMHFKNLHKDEPEEQKAPVDQIPSYQQIVFECLLAAVQLIISFVQKGHLSTHNCFME</sequence>
<evidence type="ECO:0000313" key="4">
    <source>
        <dbReference type="Proteomes" id="UP000012960"/>
    </source>
</evidence>
<dbReference type="EnsemblPlants" id="Ma01_t00760.1">
    <property type="protein sequence ID" value="Ma01_p00760.1"/>
    <property type="gene ID" value="Ma01_g00760"/>
</dbReference>
<feature type="chain" id="PRO_5036219639" evidence="1">
    <location>
        <begin position="23"/>
        <end position="139"/>
    </location>
</feature>
<dbReference type="EMBL" id="HG996466">
    <property type="protein sequence ID" value="CAG1858174.1"/>
    <property type="molecule type" value="Genomic_DNA"/>
</dbReference>
<evidence type="ECO:0000256" key="1">
    <source>
        <dbReference type="SAM" id="SignalP"/>
    </source>
</evidence>
<keyword evidence="4" id="KW-1185">Reference proteome</keyword>
<dbReference type="AlphaFoldDB" id="A0A804HNV6"/>
<gene>
    <name evidence="2" type="ORF">GSMUA_284690.1</name>
</gene>
<evidence type="ECO:0000313" key="2">
    <source>
        <dbReference type="EMBL" id="CAG1858174.1"/>
    </source>
</evidence>
<accession>A0A804HNV6</accession>
<name>A0A804HNV6_MUSAM</name>
<proteinExistence type="predicted"/>
<dbReference type="Gramene" id="Ma01_t00760.1">
    <property type="protein sequence ID" value="Ma01_p00760.1"/>
    <property type="gene ID" value="Ma01_g00760"/>
</dbReference>
<reference evidence="3" key="2">
    <citation type="submission" date="2021-05" db="UniProtKB">
        <authorList>
            <consortium name="EnsemblPlants"/>
        </authorList>
    </citation>
    <scope>IDENTIFICATION</scope>
    <source>
        <strain evidence="3">subsp. malaccensis</strain>
    </source>
</reference>